<comment type="similarity">
    <text evidence="1">Belongs to the glycerophosphoryl diester phosphodiesterase family.</text>
</comment>
<evidence type="ECO:0000313" key="7">
    <source>
        <dbReference type="Proteomes" id="UP000030748"/>
    </source>
</evidence>
<evidence type="ECO:0000256" key="3">
    <source>
        <dbReference type="ARBA" id="ARBA00022798"/>
    </source>
</evidence>
<evidence type="ECO:0000256" key="2">
    <source>
        <dbReference type="ARBA" id="ARBA00012247"/>
    </source>
</evidence>
<keyword evidence="4" id="KW-0378">Hydrolase</keyword>
<dbReference type="PANTHER" id="PTHR43620:SF7">
    <property type="entry name" value="GLYCEROPHOSPHODIESTER PHOSPHODIESTERASE GDPD5-RELATED"/>
    <property type="match status" value="1"/>
</dbReference>
<comment type="catalytic activity">
    <reaction evidence="5">
        <text>a sn-glycero-3-phosphodiester + H2O = an alcohol + sn-glycerol 3-phosphate + H(+)</text>
        <dbReference type="Rhea" id="RHEA:12969"/>
        <dbReference type="ChEBI" id="CHEBI:15377"/>
        <dbReference type="ChEBI" id="CHEBI:15378"/>
        <dbReference type="ChEBI" id="CHEBI:30879"/>
        <dbReference type="ChEBI" id="CHEBI:57597"/>
        <dbReference type="ChEBI" id="CHEBI:83408"/>
        <dbReference type="EC" id="3.1.4.46"/>
    </reaction>
</comment>
<dbReference type="STRING" id="4155.A0A022RST9"/>
<keyword evidence="7" id="KW-1185">Reference proteome</keyword>
<protein>
    <recommendedName>
        <fullName evidence="2">glycerophosphodiester phosphodiesterase</fullName>
        <ecNumber evidence="2">3.1.4.46</ecNumber>
    </recommendedName>
</protein>
<dbReference type="Proteomes" id="UP000030748">
    <property type="component" value="Unassembled WGS sequence"/>
</dbReference>
<evidence type="ECO:0000313" key="6">
    <source>
        <dbReference type="EMBL" id="EYU43134.1"/>
    </source>
</evidence>
<dbReference type="AlphaFoldDB" id="A0A022RST9"/>
<dbReference type="GO" id="GO:0006071">
    <property type="term" value="P:glycerol metabolic process"/>
    <property type="evidence" value="ECO:0007669"/>
    <property type="project" value="UniProtKB-KW"/>
</dbReference>
<dbReference type="GO" id="GO:0008889">
    <property type="term" value="F:glycerophosphodiester phosphodiesterase activity"/>
    <property type="evidence" value="ECO:0007669"/>
    <property type="project" value="UniProtKB-EC"/>
</dbReference>
<organism evidence="6 7">
    <name type="scientific">Erythranthe guttata</name>
    <name type="common">Yellow monkey flower</name>
    <name type="synonym">Mimulus guttatus</name>
    <dbReference type="NCBI Taxonomy" id="4155"/>
    <lineage>
        <taxon>Eukaryota</taxon>
        <taxon>Viridiplantae</taxon>
        <taxon>Streptophyta</taxon>
        <taxon>Embryophyta</taxon>
        <taxon>Tracheophyta</taxon>
        <taxon>Spermatophyta</taxon>
        <taxon>Magnoliopsida</taxon>
        <taxon>eudicotyledons</taxon>
        <taxon>Gunneridae</taxon>
        <taxon>Pentapetalae</taxon>
        <taxon>asterids</taxon>
        <taxon>lamiids</taxon>
        <taxon>Lamiales</taxon>
        <taxon>Phrymaceae</taxon>
        <taxon>Erythranthe</taxon>
    </lineage>
</organism>
<dbReference type="EC" id="3.1.4.46" evidence="2"/>
<reference evidence="6 7" key="1">
    <citation type="journal article" date="2013" name="Proc. Natl. Acad. Sci. U.S.A.">
        <title>Fine-scale variation in meiotic recombination in Mimulus inferred from population shotgun sequencing.</title>
        <authorList>
            <person name="Hellsten U."/>
            <person name="Wright K.M."/>
            <person name="Jenkins J."/>
            <person name="Shu S."/>
            <person name="Yuan Y."/>
            <person name="Wessler S.R."/>
            <person name="Schmutz J."/>
            <person name="Willis J.H."/>
            <person name="Rokhsar D.S."/>
        </authorList>
    </citation>
    <scope>NUCLEOTIDE SEQUENCE [LARGE SCALE GENOMIC DNA]</scope>
    <source>
        <strain evidence="7">cv. DUN x IM62</strain>
    </source>
</reference>
<name>A0A022RST9_ERYGU</name>
<accession>A0A022RST9</accession>
<gene>
    <name evidence="6" type="ORF">MIMGU_mgv11b015422mg</name>
</gene>
<evidence type="ECO:0000256" key="4">
    <source>
        <dbReference type="ARBA" id="ARBA00022801"/>
    </source>
</evidence>
<dbReference type="eggNOG" id="KOG2258">
    <property type="taxonomic scope" value="Eukaryota"/>
</dbReference>
<sequence length="92" mass="10210">MGIDGVVTPYPATAAEFTRNRCLGYKDAPLYMRPPQPVGLIKYMTAQDLPLAKAPNPILTDKDVLEPPLPSVNGSIKLMPMILVFQLIFMFF</sequence>
<keyword evidence="3" id="KW-0319">Glycerol metabolism</keyword>
<evidence type="ECO:0000256" key="5">
    <source>
        <dbReference type="ARBA" id="ARBA00047512"/>
    </source>
</evidence>
<dbReference type="PANTHER" id="PTHR43620">
    <property type="entry name" value="GLYCEROPHOSPHORYL DIESTER PHOSPHODIESTERASE"/>
    <property type="match status" value="1"/>
</dbReference>
<evidence type="ECO:0000256" key="1">
    <source>
        <dbReference type="ARBA" id="ARBA00007277"/>
    </source>
</evidence>
<proteinExistence type="inferred from homology"/>
<dbReference type="EMBL" id="KI630264">
    <property type="protein sequence ID" value="EYU43134.1"/>
    <property type="molecule type" value="Genomic_DNA"/>
</dbReference>
<dbReference type="PhylomeDB" id="A0A022RST9"/>